<organism evidence="1 2">
    <name type="scientific">Moorena producens PAL-8-15-08-1</name>
    <dbReference type="NCBI Taxonomy" id="1458985"/>
    <lineage>
        <taxon>Bacteria</taxon>
        <taxon>Bacillati</taxon>
        <taxon>Cyanobacteriota</taxon>
        <taxon>Cyanophyceae</taxon>
        <taxon>Coleofasciculales</taxon>
        <taxon>Coleofasciculaceae</taxon>
        <taxon>Moorena</taxon>
    </lineage>
</organism>
<protein>
    <recommendedName>
        <fullName evidence="3">DUF2993 domain-containing protein</fullName>
    </recommendedName>
</protein>
<evidence type="ECO:0008006" key="3">
    <source>
        <dbReference type="Google" id="ProtNLM"/>
    </source>
</evidence>
<sequence length="263" mass="29128">MLGGFTGTNNSGTDWGEQLLNTVASKTIRHLFTTSESVDVSVRCYPSSKLLQGSIDSFKMSGRGLVIRREFRTEEMSFETDAVSLDFSSVLQGKISLKQPTQAIAQVILTEADINQSFKAQLVRKRLENLSTPGLTALSGGAPVSFTEVQVQLQPNNGLRLFAKADLPNYGIVPISMTSTIGVERRRRILFKDSQFQANEIPESLQEISKTLTIALDEILNNMVDLDRFNLDGVTMRINRLETQGKKLVFSGYAQIDHIPNNP</sequence>
<gene>
    <name evidence="1" type="ORF">BJP34_00670</name>
</gene>
<reference evidence="2" key="1">
    <citation type="submission" date="2016-10" db="EMBL/GenBank/DDBJ databases">
        <title>Comparative genomics uncovers the prolific and rare metabolic potential of the cyanobacterial genus Moorea.</title>
        <authorList>
            <person name="Leao T."/>
            <person name="Castelao G."/>
            <person name="Korobeynikov A."/>
            <person name="Monroe E.A."/>
            <person name="Podell S."/>
            <person name="Glukhov E."/>
            <person name="Allen E."/>
            <person name="Gerwick W.H."/>
            <person name="Gerwick L."/>
        </authorList>
    </citation>
    <scope>NUCLEOTIDE SEQUENCE [LARGE SCALE GENOMIC DNA]</scope>
    <source>
        <strain evidence="2">PAL-8-15-08-1</strain>
    </source>
</reference>
<dbReference type="STRING" id="1458985.BJP34_00670"/>
<name>A0A1D8TKL5_9CYAN</name>
<dbReference type="OrthoDB" id="507589at2"/>
<dbReference type="EMBL" id="CP017599">
    <property type="protein sequence ID" value="AOW98142.1"/>
    <property type="molecule type" value="Genomic_DNA"/>
</dbReference>
<evidence type="ECO:0000313" key="1">
    <source>
        <dbReference type="EMBL" id="AOW98142.1"/>
    </source>
</evidence>
<evidence type="ECO:0000313" key="2">
    <source>
        <dbReference type="Proteomes" id="UP000177870"/>
    </source>
</evidence>
<dbReference type="KEGG" id="mpro:BJP34_00670"/>
<dbReference type="AlphaFoldDB" id="A0A1D8TKL5"/>
<dbReference type="Proteomes" id="UP000177870">
    <property type="component" value="Chromosome"/>
</dbReference>
<accession>A0A1D8TKL5</accession>
<dbReference type="Pfam" id="PF11209">
    <property type="entry name" value="LmeA"/>
    <property type="match status" value="1"/>
</dbReference>
<proteinExistence type="predicted"/>
<dbReference type="InterPro" id="IPR021373">
    <property type="entry name" value="DUF2993"/>
</dbReference>